<evidence type="ECO:0000313" key="5">
    <source>
        <dbReference type="Proteomes" id="UP001439008"/>
    </source>
</evidence>
<dbReference type="EMBL" id="JBDODL010000237">
    <property type="protein sequence ID" value="MES1919243.1"/>
    <property type="molecule type" value="Genomic_DNA"/>
</dbReference>
<keyword evidence="2" id="KW-0067">ATP-binding</keyword>
<reference evidence="4 5" key="1">
    <citation type="journal article" date="2024" name="BMC Biol.">
        <title>Comparative genomics of Ascetosporea gives new insight into the evolutionary basis for animal parasitism in Rhizaria.</title>
        <authorList>
            <person name="Hiltunen Thoren M."/>
            <person name="Onut-Brannstrom I."/>
            <person name="Alfjorden A."/>
            <person name="Peckova H."/>
            <person name="Swords F."/>
            <person name="Hooper C."/>
            <person name="Holzer A.S."/>
            <person name="Bass D."/>
            <person name="Burki F."/>
        </authorList>
    </citation>
    <scope>NUCLEOTIDE SEQUENCE [LARGE SCALE GENOMIC DNA]</scope>
    <source>
        <strain evidence="4">20-A016</strain>
    </source>
</reference>
<evidence type="ECO:0000256" key="1">
    <source>
        <dbReference type="ARBA" id="ARBA00022741"/>
    </source>
</evidence>
<evidence type="ECO:0000313" key="4">
    <source>
        <dbReference type="EMBL" id="MES1919243.1"/>
    </source>
</evidence>
<dbReference type="PANTHER" id="PTHR12435">
    <property type="match status" value="1"/>
</dbReference>
<dbReference type="SUPFAM" id="SSF52540">
    <property type="entry name" value="P-loop containing nucleoside triphosphate hydrolases"/>
    <property type="match status" value="1"/>
</dbReference>
<dbReference type="Gene3D" id="3.40.50.300">
    <property type="entry name" value="P-loop containing nucleotide triphosphate hydrolases"/>
    <property type="match status" value="1"/>
</dbReference>
<accession>A0ABV2AHV7</accession>
<evidence type="ECO:0000256" key="2">
    <source>
        <dbReference type="ARBA" id="ARBA00022840"/>
    </source>
</evidence>
<name>A0ABV2AHV7_9EUKA</name>
<evidence type="ECO:0000256" key="3">
    <source>
        <dbReference type="ARBA" id="ARBA00025768"/>
    </source>
</evidence>
<gene>
    <name evidence="4" type="primary">KTI12</name>
    <name evidence="4" type="ORF">MHBO_001102</name>
</gene>
<comment type="similarity">
    <text evidence="3">Belongs to the KTI12 family.</text>
</comment>
<dbReference type="Proteomes" id="UP001439008">
    <property type="component" value="Unassembled WGS sequence"/>
</dbReference>
<keyword evidence="5" id="KW-1185">Reference proteome</keyword>
<dbReference type="InterPro" id="IPR027417">
    <property type="entry name" value="P-loop_NTPase"/>
</dbReference>
<keyword evidence="1" id="KW-0547">Nucleotide-binding</keyword>
<organism evidence="4 5">
    <name type="scientific">Bonamia ostreae</name>
    <dbReference type="NCBI Taxonomy" id="126728"/>
    <lineage>
        <taxon>Eukaryota</taxon>
        <taxon>Sar</taxon>
        <taxon>Rhizaria</taxon>
        <taxon>Endomyxa</taxon>
        <taxon>Ascetosporea</taxon>
        <taxon>Haplosporida</taxon>
        <taxon>Bonamia</taxon>
    </lineage>
</organism>
<protein>
    <submittedName>
        <fullName evidence="4">Kti12, chromatin associated</fullName>
    </submittedName>
</protein>
<comment type="caution">
    <text evidence="4">The sequence shown here is derived from an EMBL/GenBank/DDBJ whole genome shotgun (WGS) entry which is preliminary data.</text>
</comment>
<proteinExistence type="inferred from homology"/>
<dbReference type="InterPro" id="IPR013641">
    <property type="entry name" value="KTI12/PSTK"/>
</dbReference>
<sequence length="184" mass="21234">MPLVILCGLPCAGKTYWANVLVEKLKNVSKNPILLINKEKLSLSADELYRSTISEKNHRSRIRANVERNLNAEKIVIADFLCHIKGLRYELYTRSKEANTTNCVLFCDESVEVCRDRNSAENVYSQKIFCDLAKRFEPPETKSRWESPMFVIKGGKPQFCWEELTDYVLSGKRLRPSFSTHKVL</sequence>
<dbReference type="Pfam" id="PF08433">
    <property type="entry name" value="KTI12"/>
    <property type="match status" value="1"/>
</dbReference>